<evidence type="ECO:0000313" key="9">
    <source>
        <dbReference type="EMBL" id="ANE40760.1"/>
    </source>
</evidence>
<keyword evidence="2 7" id="KW-0699">rRNA-binding</keyword>
<evidence type="ECO:0000256" key="6">
    <source>
        <dbReference type="ARBA" id="ARBA00035172"/>
    </source>
</evidence>
<organism evidence="9 13">
    <name type="scientific">Fervidobacterium pennivorans</name>
    <dbReference type="NCBI Taxonomy" id="93466"/>
    <lineage>
        <taxon>Bacteria</taxon>
        <taxon>Thermotogati</taxon>
        <taxon>Thermotogota</taxon>
        <taxon>Thermotogae</taxon>
        <taxon>Thermotogales</taxon>
        <taxon>Fervidobacteriaceae</taxon>
        <taxon>Fervidobacterium</taxon>
    </lineage>
</organism>
<keyword evidence="5 7" id="KW-0687">Ribonucleoprotein</keyword>
<evidence type="ECO:0000256" key="2">
    <source>
        <dbReference type="ARBA" id="ARBA00022730"/>
    </source>
</evidence>
<dbReference type="Gene3D" id="6.10.160.10">
    <property type="match status" value="1"/>
</dbReference>
<keyword evidence="4 7" id="KW-0689">Ribosomal protein</keyword>
<dbReference type="InterPro" id="IPR049946">
    <property type="entry name" value="RIBOSOMAL_L20_CS"/>
</dbReference>
<dbReference type="Gene3D" id="1.10.1900.20">
    <property type="entry name" value="Ribosomal protein L20"/>
    <property type="match status" value="1"/>
</dbReference>
<comment type="similarity">
    <text evidence="1 7 8">Belongs to the bacterial ribosomal protein bL20 family.</text>
</comment>
<dbReference type="GO" id="GO:0019843">
    <property type="term" value="F:rRNA binding"/>
    <property type="evidence" value="ECO:0007669"/>
    <property type="project" value="UniProtKB-UniRule"/>
</dbReference>
<dbReference type="PROSITE" id="PS00937">
    <property type="entry name" value="RIBOSOMAL_L20"/>
    <property type="match status" value="1"/>
</dbReference>
<accession>A0A172T193</accession>
<dbReference type="InterPro" id="IPR035566">
    <property type="entry name" value="Ribosomal_protein_bL20_C"/>
</dbReference>
<sequence length="118" mass="13692">MRVKNAVNAKKKKKKFLKFVKGFRGALSRRYTLAKQSYYRALKFAFDGRKNKKGNFRKLWITRINIAARNEGLKYNELIHGLKLANVAINRKMLAELAVNDPESFREYVKIAKTALGK</sequence>
<evidence type="ECO:0000313" key="11">
    <source>
        <dbReference type="EMBL" id="HGU52677.1"/>
    </source>
</evidence>
<evidence type="ECO:0000256" key="4">
    <source>
        <dbReference type="ARBA" id="ARBA00022980"/>
    </source>
</evidence>
<keyword evidence="3 7" id="KW-0694">RNA-binding</keyword>
<comment type="function">
    <text evidence="7 8">Binds directly to 23S ribosomal RNA and is necessary for the in vitro assembly process of the 50S ribosomal subunit. It is not involved in the protein synthesizing functions of that subunit.</text>
</comment>
<dbReference type="PATRIC" id="fig|93466.3.peg.249"/>
<dbReference type="Pfam" id="PF00453">
    <property type="entry name" value="Ribosomal_L20"/>
    <property type="match status" value="1"/>
</dbReference>
<evidence type="ECO:0000256" key="8">
    <source>
        <dbReference type="RuleBase" id="RU000560"/>
    </source>
</evidence>
<dbReference type="GO" id="GO:0005840">
    <property type="term" value="C:ribosome"/>
    <property type="evidence" value="ECO:0007669"/>
    <property type="project" value="UniProtKB-KW"/>
</dbReference>
<protein>
    <recommendedName>
        <fullName evidence="6 7">Large ribosomal subunit protein bL20</fullName>
    </recommendedName>
</protein>
<evidence type="ECO:0000256" key="1">
    <source>
        <dbReference type="ARBA" id="ARBA00007698"/>
    </source>
</evidence>
<dbReference type="NCBIfam" id="TIGR01032">
    <property type="entry name" value="rplT_bact"/>
    <property type="match status" value="1"/>
</dbReference>
<dbReference type="OrthoDB" id="9808966at2"/>
<name>A0A172T193_FERPE</name>
<dbReference type="PANTHER" id="PTHR10986">
    <property type="entry name" value="39S RIBOSOMAL PROTEIN L20"/>
    <property type="match status" value="1"/>
</dbReference>
<evidence type="ECO:0000256" key="3">
    <source>
        <dbReference type="ARBA" id="ARBA00022884"/>
    </source>
</evidence>
<reference evidence="10" key="2">
    <citation type="journal article" date="2020" name="mSystems">
        <title>Genome- and Community-Level Interaction Insights into Carbon Utilization and Element Cycling Functions of Hydrothermarchaeota in Hydrothermal Sediment.</title>
        <authorList>
            <person name="Zhou Z."/>
            <person name="Liu Y."/>
            <person name="Xu W."/>
            <person name="Pan J."/>
            <person name="Luo Z.H."/>
            <person name="Li M."/>
        </authorList>
    </citation>
    <scope>NUCLEOTIDE SEQUENCE [LARGE SCALE GENOMIC DNA]</scope>
    <source>
        <strain evidence="12">SpSt-101</strain>
        <strain evidence="11">SpSt-61</strain>
        <strain evidence="10">SpSt-640</strain>
    </source>
</reference>
<dbReference type="EMBL" id="DRUO01000008">
    <property type="protein sequence ID" value="HHD39885.1"/>
    <property type="molecule type" value="Genomic_DNA"/>
</dbReference>
<evidence type="ECO:0000313" key="13">
    <source>
        <dbReference type="Proteomes" id="UP000077096"/>
    </source>
</evidence>
<dbReference type="FunFam" id="1.10.1900.20:FF:000001">
    <property type="entry name" value="50S ribosomal protein L20"/>
    <property type="match status" value="1"/>
</dbReference>
<dbReference type="SUPFAM" id="SSF74731">
    <property type="entry name" value="Ribosomal protein L20"/>
    <property type="match status" value="1"/>
</dbReference>
<dbReference type="EMBL" id="DTBH01000063">
    <property type="protein sequence ID" value="HGQ76874.1"/>
    <property type="molecule type" value="Genomic_DNA"/>
</dbReference>
<dbReference type="EMBL" id="CP011393">
    <property type="protein sequence ID" value="ANE40760.1"/>
    <property type="molecule type" value="Genomic_DNA"/>
</dbReference>
<evidence type="ECO:0000313" key="10">
    <source>
        <dbReference type="EMBL" id="HGQ76874.1"/>
    </source>
</evidence>
<evidence type="ECO:0000256" key="5">
    <source>
        <dbReference type="ARBA" id="ARBA00023274"/>
    </source>
</evidence>
<dbReference type="KEGG" id="fng:JM64_01050"/>
<proteinExistence type="inferred from homology"/>
<dbReference type="Proteomes" id="UP000077096">
    <property type="component" value="Chromosome"/>
</dbReference>
<dbReference type="AlphaFoldDB" id="A0A172T193"/>
<gene>
    <name evidence="7" type="primary">rplT</name>
    <name evidence="12" type="ORF">ENL60_00105</name>
    <name evidence="11" type="ORF">ENT78_04015</name>
    <name evidence="10" type="ORF">ENU12_02900</name>
    <name evidence="9" type="ORF">JM64_01050</name>
</gene>
<dbReference type="GO" id="GO:0003735">
    <property type="term" value="F:structural constituent of ribosome"/>
    <property type="evidence" value="ECO:0007669"/>
    <property type="project" value="InterPro"/>
</dbReference>
<dbReference type="PRINTS" id="PR00062">
    <property type="entry name" value="RIBOSOMALL20"/>
</dbReference>
<dbReference type="InterPro" id="IPR005813">
    <property type="entry name" value="Ribosomal_bL20"/>
</dbReference>
<reference evidence="9 13" key="1">
    <citation type="submission" date="2014-08" db="EMBL/GenBank/DDBJ databases">
        <title>Fervidobacterium pennivorans DYC genome.</title>
        <authorList>
            <person name="Wushke S."/>
        </authorList>
    </citation>
    <scope>NUCLEOTIDE SEQUENCE [LARGE SCALE GENOMIC DNA]</scope>
    <source>
        <strain evidence="9 13">DYC</strain>
    </source>
</reference>
<dbReference type="GO" id="GO:0006412">
    <property type="term" value="P:translation"/>
    <property type="evidence" value="ECO:0007669"/>
    <property type="project" value="InterPro"/>
</dbReference>
<dbReference type="HAMAP" id="MF_00382">
    <property type="entry name" value="Ribosomal_bL20"/>
    <property type="match status" value="1"/>
</dbReference>
<dbReference type="EMBL" id="DSZZ01000182">
    <property type="protein sequence ID" value="HGU52677.1"/>
    <property type="molecule type" value="Genomic_DNA"/>
</dbReference>
<evidence type="ECO:0000313" key="12">
    <source>
        <dbReference type="EMBL" id="HHD39885.1"/>
    </source>
</evidence>
<dbReference type="GO" id="GO:0000027">
    <property type="term" value="P:ribosomal large subunit assembly"/>
    <property type="evidence" value="ECO:0007669"/>
    <property type="project" value="UniProtKB-UniRule"/>
</dbReference>
<dbReference type="GO" id="GO:1990904">
    <property type="term" value="C:ribonucleoprotein complex"/>
    <property type="evidence" value="ECO:0007669"/>
    <property type="project" value="UniProtKB-KW"/>
</dbReference>
<evidence type="ECO:0000256" key="7">
    <source>
        <dbReference type="HAMAP-Rule" id="MF_00382"/>
    </source>
</evidence>
<dbReference type="CDD" id="cd07026">
    <property type="entry name" value="Ribosomal_L20"/>
    <property type="match status" value="1"/>
</dbReference>